<keyword evidence="4" id="KW-0808">Transferase</keyword>
<dbReference type="Gene3D" id="1.10.510.10">
    <property type="entry name" value="Transferase(Phosphotransferase) domain 1"/>
    <property type="match status" value="1"/>
</dbReference>
<comment type="caution">
    <text evidence="4">The sequence shown here is derived from an EMBL/GenBank/DDBJ whole genome shotgun (WGS) entry which is preliminary data.</text>
</comment>
<dbReference type="SMART" id="SM00248">
    <property type="entry name" value="ANK"/>
    <property type="match status" value="3"/>
</dbReference>
<dbReference type="InterPro" id="IPR002110">
    <property type="entry name" value="Ankyrin_rpt"/>
</dbReference>
<name>A0A556VUQ8_BAGYA</name>
<dbReference type="GO" id="GO:0016616">
    <property type="term" value="F:oxidoreductase activity, acting on the CH-OH group of donors, NAD or NADP as acceptor"/>
    <property type="evidence" value="ECO:0007669"/>
    <property type="project" value="InterPro"/>
</dbReference>
<feature type="repeat" description="ANK" evidence="1">
    <location>
        <begin position="86"/>
        <end position="118"/>
    </location>
</feature>
<proteinExistence type="predicted"/>
<dbReference type="GO" id="GO:0016301">
    <property type="term" value="F:kinase activity"/>
    <property type="evidence" value="ECO:0007669"/>
    <property type="project" value="UniProtKB-KW"/>
</dbReference>
<dbReference type="EMBL" id="VCAZ01000277">
    <property type="protein sequence ID" value="TTS33138.1"/>
    <property type="molecule type" value="Genomic_DNA"/>
</dbReference>
<keyword evidence="1" id="KW-0040">ANK repeat</keyword>
<dbReference type="GO" id="GO:0000776">
    <property type="term" value="C:kinetochore"/>
    <property type="evidence" value="ECO:0007669"/>
    <property type="project" value="TreeGrafter"/>
</dbReference>
<dbReference type="InterPro" id="IPR036291">
    <property type="entry name" value="NAD(P)-bd_dom_sf"/>
</dbReference>
<gene>
    <name evidence="4" type="ORF">Baya_16221</name>
</gene>
<dbReference type="PANTHER" id="PTHR23060">
    <property type="entry name" value="TESTIS EXPRESSED GENE 14"/>
    <property type="match status" value="1"/>
</dbReference>
<organism evidence="4 5">
    <name type="scientific">Bagarius yarrelli</name>
    <name type="common">Goonch</name>
    <name type="synonym">Bagrus yarrelli</name>
    <dbReference type="NCBI Taxonomy" id="175774"/>
    <lineage>
        <taxon>Eukaryota</taxon>
        <taxon>Metazoa</taxon>
        <taxon>Chordata</taxon>
        <taxon>Craniata</taxon>
        <taxon>Vertebrata</taxon>
        <taxon>Euteleostomi</taxon>
        <taxon>Actinopterygii</taxon>
        <taxon>Neopterygii</taxon>
        <taxon>Teleostei</taxon>
        <taxon>Ostariophysi</taxon>
        <taxon>Siluriformes</taxon>
        <taxon>Sisoridae</taxon>
        <taxon>Sisorinae</taxon>
        <taxon>Bagarius</taxon>
    </lineage>
</organism>
<dbReference type="GO" id="GO:0008608">
    <property type="term" value="P:attachment of spindle microtubules to kinetochore"/>
    <property type="evidence" value="ECO:0007669"/>
    <property type="project" value="InterPro"/>
</dbReference>
<dbReference type="InterPro" id="IPR011009">
    <property type="entry name" value="Kinase-like_dom_sf"/>
</dbReference>
<dbReference type="SUPFAM" id="SSF51735">
    <property type="entry name" value="NAD(P)-binding Rossmann-fold domains"/>
    <property type="match status" value="1"/>
</dbReference>
<dbReference type="InterPro" id="IPR022383">
    <property type="entry name" value="Lactate/malate_DH_C"/>
</dbReference>
<evidence type="ECO:0000256" key="1">
    <source>
        <dbReference type="PROSITE-ProRule" id="PRU00023"/>
    </source>
</evidence>
<dbReference type="PROSITE" id="PS50297">
    <property type="entry name" value="ANK_REP_REGION"/>
    <property type="match status" value="1"/>
</dbReference>
<dbReference type="SUPFAM" id="SSF56112">
    <property type="entry name" value="Protein kinase-like (PK-like)"/>
    <property type="match status" value="1"/>
</dbReference>
<evidence type="ECO:0000256" key="2">
    <source>
        <dbReference type="SAM" id="MobiDB-lite"/>
    </source>
</evidence>
<dbReference type="GO" id="GO:0007140">
    <property type="term" value="P:male meiotic nuclear division"/>
    <property type="evidence" value="ECO:0007669"/>
    <property type="project" value="InterPro"/>
</dbReference>
<feature type="domain" description="Lactate/malate dehydrogenase C-terminal" evidence="3">
    <location>
        <begin position="711"/>
        <end position="772"/>
    </location>
</feature>
<accession>A0A556VUQ8</accession>
<dbReference type="Gene3D" id="1.25.40.20">
    <property type="entry name" value="Ankyrin repeat-containing domain"/>
    <property type="match status" value="1"/>
</dbReference>
<dbReference type="InterPro" id="IPR039339">
    <property type="entry name" value="Tex14"/>
</dbReference>
<evidence type="ECO:0000313" key="4">
    <source>
        <dbReference type="EMBL" id="TTS33138.1"/>
    </source>
</evidence>
<feature type="region of interest" description="Disordered" evidence="2">
    <location>
        <begin position="595"/>
        <end position="615"/>
    </location>
</feature>
<dbReference type="GO" id="GO:0030496">
    <property type="term" value="C:midbody"/>
    <property type="evidence" value="ECO:0007669"/>
    <property type="project" value="TreeGrafter"/>
</dbReference>
<protein>
    <submittedName>
        <fullName evidence="4">Inactive serine/threonine-protein kinase TEX14</fullName>
    </submittedName>
</protein>
<evidence type="ECO:0000313" key="5">
    <source>
        <dbReference type="Proteomes" id="UP000319801"/>
    </source>
</evidence>
<keyword evidence="5" id="KW-1185">Reference proteome</keyword>
<dbReference type="GO" id="GO:0007094">
    <property type="term" value="P:mitotic spindle assembly checkpoint signaling"/>
    <property type="evidence" value="ECO:0007669"/>
    <property type="project" value="InterPro"/>
</dbReference>
<dbReference type="SUPFAM" id="SSF56327">
    <property type="entry name" value="LDH C-terminal domain-like"/>
    <property type="match status" value="1"/>
</dbReference>
<dbReference type="Proteomes" id="UP000319801">
    <property type="component" value="Unassembled WGS sequence"/>
</dbReference>
<dbReference type="InterPro" id="IPR036770">
    <property type="entry name" value="Ankyrin_rpt-contain_sf"/>
</dbReference>
<dbReference type="PANTHER" id="PTHR23060:SF3">
    <property type="entry name" value="TESTIS EXPRESSED 14, INTERCELLULAR BRIDGE FORMING FACTOR"/>
    <property type="match status" value="1"/>
</dbReference>
<dbReference type="OrthoDB" id="5962695at2759"/>
<dbReference type="GO" id="GO:0043063">
    <property type="term" value="P:intercellular bridge organization"/>
    <property type="evidence" value="ECO:0007669"/>
    <property type="project" value="InterPro"/>
</dbReference>
<dbReference type="Pfam" id="PF02866">
    <property type="entry name" value="Ldh_1_C"/>
    <property type="match status" value="1"/>
</dbReference>
<dbReference type="InterPro" id="IPR015955">
    <property type="entry name" value="Lactate_DH/Glyco_Ohase_4_C"/>
</dbReference>
<keyword evidence="4" id="KW-0418">Kinase</keyword>
<dbReference type="GO" id="GO:0045171">
    <property type="term" value="C:intercellular bridge"/>
    <property type="evidence" value="ECO:0007669"/>
    <property type="project" value="TreeGrafter"/>
</dbReference>
<reference evidence="4 5" key="1">
    <citation type="journal article" date="2019" name="Genome Biol. Evol.">
        <title>Whole-Genome Sequencing of the Giant Devil Catfish, Bagarius yarrelli.</title>
        <authorList>
            <person name="Jiang W."/>
            <person name="Lv Y."/>
            <person name="Cheng L."/>
            <person name="Yang K."/>
            <person name="Chao B."/>
            <person name="Wang X."/>
            <person name="Li Y."/>
            <person name="Pan X."/>
            <person name="You X."/>
            <person name="Zhang Y."/>
            <person name="Yang J."/>
            <person name="Li J."/>
            <person name="Zhang X."/>
            <person name="Liu S."/>
            <person name="Sun C."/>
            <person name="Yang J."/>
            <person name="Shi Q."/>
        </authorList>
    </citation>
    <scope>NUCLEOTIDE SEQUENCE [LARGE SCALE GENOMIC DNA]</scope>
    <source>
        <strain evidence="4">JWS20170419001</strain>
        <tissue evidence="4">Muscle</tissue>
    </source>
</reference>
<sequence>MLGAVSVPCPVRLGSIRTGGVFAQLHLFTRERNLQRLEKLLKQGVDVDCVNNLGQTCLYCACLLGFAAVAELLLRYGADPNHRCDDRSTPLHAAVFSCDTRMLSKLLEAGGDLRLHDHQGRTPRDWAEIGAQKNSVKMVGFIKSCMSAMRSVCESQSPRERRITPTSAETLLRSPTLLDFLKPVSDMVNKKVSANSCVSDTVQCFGFGKVCVEKHGVSAGALASVPLIADSELSQAEDEALNSFPCGSFTKMTNQLFHPHLLQLMAVSFSNDLLQNRLVYERVHRAEFPLLQVDEILSLILQVCEALFFLHSRSLVLRSLSSHSVLIVYTGVAKVTELGFMVPRLNPHRCSPDIRQYRDTEHSDEEQMVDQDIQDSIQIKQKRSPLQSSYTDEHILPDNEWCLSRCTPSVKEEDVEEEKKRKDVATDSSVCDHINSIVLNLKVSLVLLQQVESSMELTKSGMMGNTHADIPQFDESDGLNGQREKQVVVLGAVGPPSSSVQVQTSVQVEQVQVMPNHTFLKVPELCNQGKCAVSTAAVSCEEVTLCKRTHRTEVIRAPEQLLMDTQEDTHLEQLLGKHRLRAALQIHSTVADILQSPTEKGSPHGDSDTPLSANPDIITINSGLRNCEEQRSQEHEKAAVLIVEKTECKVGSDSEQVGVELLEEQEEPGPNPHQTGMTRDDLFNTNATIVATLADACARNCPEAMICIIANPGLDPARVNVPVIGGHAGKTIIPLISQCTPKVEFPADQLSALTERIQEAGTEVVKAKAGAGTDTE</sequence>
<dbReference type="Gene3D" id="3.40.50.720">
    <property type="entry name" value="NAD(P)-binding Rossmann-like Domain"/>
    <property type="match status" value="1"/>
</dbReference>
<evidence type="ECO:0000259" key="3">
    <source>
        <dbReference type="Pfam" id="PF02866"/>
    </source>
</evidence>
<dbReference type="Pfam" id="PF12796">
    <property type="entry name" value="Ank_2"/>
    <property type="match status" value="1"/>
</dbReference>
<dbReference type="GO" id="GO:0051306">
    <property type="term" value="P:mitotic sister chromatid separation"/>
    <property type="evidence" value="ECO:0007669"/>
    <property type="project" value="InterPro"/>
</dbReference>
<dbReference type="PROSITE" id="PS50088">
    <property type="entry name" value="ANK_REPEAT"/>
    <property type="match status" value="2"/>
</dbReference>
<dbReference type="AlphaFoldDB" id="A0A556VUQ8"/>
<dbReference type="SUPFAM" id="SSF48403">
    <property type="entry name" value="Ankyrin repeat"/>
    <property type="match status" value="1"/>
</dbReference>
<dbReference type="Gene3D" id="3.90.110.10">
    <property type="entry name" value="Lactate dehydrogenase/glycoside hydrolase, family 4, C-terminal"/>
    <property type="match status" value="1"/>
</dbReference>
<feature type="repeat" description="ANK" evidence="1">
    <location>
        <begin position="53"/>
        <end position="85"/>
    </location>
</feature>